<evidence type="ECO:0000313" key="2">
    <source>
        <dbReference type="EMBL" id="ADI18658.1"/>
    </source>
</evidence>
<dbReference type="AntiFam" id="ANF00011">
    <property type="entry name" value="tRNA translation"/>
</dbReference>
<proteinExistence type="predicted"/>
<feature type="region of interest" description="Disordered" evidence="1">
    <location>
        <begin position="22"/>
        <end position="46"/>
    </location>
</feature>
<name>E0XW67_9BACT</name>
<sequence>MCCGRKNYRLQDIQLSKIRWGLRPQTPRRRSAGTTMPHSAPPGRASARLHSTASLRIPSLLQNGPPSLTRPTGLPAAARSPVTASEGWWRIPGSNRRPPDCKPGALPAELIPHHARPRRCVPGTSSGNRWPRLAAPLSVPLSHGPQRGVFDASLGEGSAGGIRALGPFRLTCHQVSNTSQMHSFGPKRCVRLRRLALCSSHKNEGWWAWVDSNYRPHAYQACALTRLSYRPVDPQALDPIAPVLSKPDRTTRTLAPPDLTSGDTTSGPCPNMAKNQIDLSSRNLPGPSLSKKAKRRNRTPGVSRKEVIQPQVLLQLPCYDFTPITNHTLGACFPCRLARRLLVQPAFVM</sequence>
<evidence type="ECO:0000256" key="1">
    <source>
        <dbReference type="SAM" id="MobiDB-lite"/>
    </source>
</evidence>
<feature type="region of interest" description="Disordered" evidence="1">
    <location>
        <begin position="240"/>
        <end position="304"/>
    </location>
</feature>
<dbReference type="AlphaFoldDB" id="E0XW67"/>
<feature type="region of interest" description="Disordered" evidence="1">
    <location>
        <begin position="59"/>
        <end position="100"/>
    </location>
</feature>
<dbReference type="AntiFam" id="ANF00029">
    <property type="entry name" value="Antisense to 16S rRNA"/>
</dbReference>
<reference evidence="2" key="1">
    <citation type="journal article" date="2011" name="Environ. Microbiol.">
        <title>Time-series analyses of Monterey Bay coastal microbial picoplankton using a 'genome proxy' microarray.</title>
        <authorList>
            <person name="Rich V.I."/>
            <person name="Pham V.D."/>
            <person name="Eppley J."/>
            <person name="Shi Y."/>
            <person name="DeLong E.F."/>
        </authorList>
    </citation>
    <scope>NUCLEOTIDE SEQUENCE</scope>
</reference>
<feature type="compositionally biased region" description="Polar residues" evidence="1">
    <location>
        <begin position="261"/>
        <end position="283"/>
    </location>
</feature>
<organism evidence="2">
    <name type="scientific">uncultured Acidobacteria bacterium HF4000_26D02</name>
    <dbReference type="NCBI Taxonomy" id="710731"/>
    <lineage>
        <taxon>Bacteria</taxon>
        <taxon>Pseudomonadati</taxon>
        <taxon>Acidobacteriota</taxon>
        <taxon>environmental samples</taxon>
    </lineage>
</organism>
<accession>E0XW67</accession>
<dbReference type="EMBL" id="GU474896">
    <property type="protein sequence ID" value="ADI18658.1"/>
    <property type="molecule type" value="Genomic_DNA"/>
</dbReference>
<protein>
    <submittedName>
        <fullName evidence="2">Uncharacterized protein</fullName>
    </submittedName>
</protein>
<feature type="compositionally biased region" description="Polar residues" evidence="1">
    <location>
        <begin position="59"/>
        <end position="70"/>
    </location>
</feature>